<dbReference type="GO" id="GO:0009001">
    <property type="term" value="F:serine O-acetyltransferase activity"/>
    <property type="evidence" value="ECO:0007669"/>
    <property type="project" value="UniProtKB-EC"/>
</dbReference>
<dbReference type="InterPro" id="IPR018357">
    <property type="entry name" value="Hexapep_transf_CS"/>
</dbReference>
<evidence type="ECO:0000313" key="7">
    <source>
        <dbReference type="EMBL" id="SEU11553.1"/>
    </source>
</evidence>
<dbReference type="AlphaFoldDB" id="A0A511TD91"/>
<dbReference type="Proteomes" id="UP000183760">
    <property type="component" value="Unassembled WGS sequence"/>
</dbReference>
<evidence type="ECO:0000256" key="5">
    <source>
        <dbReference type="PIRNR" id="PIRNR000441"/>
    </source>
</evidence>
<dbReference type="Gene3D" id="2.160.10.10">
    <property type="entry name" value="Hexapeptide repeat proteins"/>
    <property type="match status" value="1"/>
</dbReference>
<dbReference type="STRING" id="1334629.MFUL124B02_25410"/>
<dbReference type="CDD" id="cd03354">
    <property type="entry name" value="LbH_SAT"/>
    <property type="match status" value="1"/>
</dbReference>
<keyword evidence="4 5" id="KW-0012">Acyltransferase</keyword>
<organism evidence="6 9">
    <name type="scientific">Myxococcus fulvus</name>
    <dbReference type="NCBI Taxonomy" id="33"/>
    <lineage>
        <taxon>Bacteria</taxon>
        <taxon>Pseudomonadati</taxon>
        <taxon>Myxococcota</taxon>
        <taxon>Myxococcia</taxon>
        <taxon>Myxococcales</taxon>
        <taxon>Cystobacterineae</taxon>
        <taxon>Myxococcaceae</taxon>
        <taxon>Myxococcus</taxon>
    </lineage>
</organism>
<dbReference type="InterPro" id="IPR045304">
    <property type="entry name" value="LbH_SAT"/>
</dbReference>
<dbReference type="PIRSF" id="PIRSF000441">
    <property type="entry name" value="CysE"/>
    <property type="match status" value="1"/>
</dbReference>
<dbReference type="PROSITE" id="PS00101">
    <property type="entry name" value="HEXAPEP_TRANSFERASES"/>
    <property type="match status" value="1"/>
</dbReference>
<dbReference type="InterPro" id="IPR005881">
    <property type="entry name" value="Ser_O-AcTrfase"/>
</dbReference>
<name>A0A511TD91_MYXFU</name>
<evidence type="ECO:0000313" key="9">
    <source>
        <dbReference type="Proteomes" id="UP000321514"/>
    </source>
</evidence>
<dbReference type="SUPFAM" id="SSF51161">
    <property type="entry name" value="Trimeric LpxA-like enzymes"/>
    <property type="match status" value="1"/>
</dbReference>
<reference evidence="6 9" key="2">
    <citation type="submission" date="2019-07" db="EMBL/GenBank/DDBJ databases">
        <title>Whole genome shotgun sequence of Myxococcus fulvus NBRC 100333.</title>
        <authorList>
            <person name="Hosoyama A."/>
            <person name="Uohara A."/>
            <person name="Ohji S."/>
            <person name="Ichikawa N."/>
        </authorList>
    </citation>
    <scope>NUCLEOTIDE SEQUENCE [LARGE SCALE GENOMIC DNA]</scope>
    <source>
        <strain evidence="6 9">NBRC 100333</strain>
    </source>
</reference>
<reference evidence="7 8" key="1">
    <citation type="submission" date="2016-10" db="EMBL/GenBank/DDBJ databases">
        <authorList>
            <person name="Varghese N."/>
            <person name="Submissions S."/>
        </authorList>
    </citation>
    <scope>NUCLEOTIDE SEQUENCE [LARGE SCALE GENOMIC DNA]</scope>
    <source>
        <strain evidence="7 8">DSM 16525</strain>
    </source>
</reference>
<dbReference type="InterPro" id="IPR001451">
    <property type="entry name" value="Hexapep"/>
</dbReference>
<keyword evidence="3" id="KW-0677">Repeat</keyword>
<proteinExistence type="inferred from homology"/>
<evidence type="ECO:0000313" key="8">
    <source>
        <dbReference type="Proteomes" id="UP000183760"/>
    </source>
</evidence>
<comment type="caution">
    <text evidence="6">The sequence shown here is derived from an EMBL/GenBank/DDBJ whole genome shotgun (WGS) entry which is preliminary data.</text>
</comment>
<dbReference type="GO" id="GO:0005737">
    <property type="term" value="C:cytoplasm"/>
    <property type="evidence" value="ECO:0007669"/>
    <property type="project" value="InterPro"/>
</dbReference>
<evidence type="ECO:0000256" key="4">
    <source>
        <dbReference type="ARBA" id="ARBA00023315"/>
    </source>
</evidence>
<dbReference type="GO" id="GO:0006535">
    <property type="term" value="P:cysteine biosynthetic process from serine"/>
    <property type="evidence" value="ECO:0007669"/>
    <property type="project" value="InterPro"/>
</dbReference>
<gene>
    <name evidence="6" type="ORF">MFU01_66300</name>
    <name evidence="7" type="ORF">SAMN05443572_10545</name>
</gene>
<comment type="catalytic activity">
    <reaction evidence="5">
        <text>L-serine + acetyl-CoA = O-acetyl-L-serine + CoA</text>
        <dbReference type="Rhea" id="RHEA:24560"/>
        <dbReference type="ChEBI" id="CHEBI:33384"/>
        <dbReference type="ChEBI" id="CHEBI:57287"/>
        <dbReference type="ChEBI" id="CHEBI:57288"/>
        <dbReference type="ChEBI" id="CHEBI:58340"/>
        <dbReference type="EC" id="2.3.1.30"/>
    </reaction>
</comment>
<evidence type="ECO:0000256" key="1">
    <source>
        <dbReference type="ARBA" id="ARBA00007274"/>
    </source>
</evidence>
<evidence type="ECO:0000313" key="6">
    <source>
        <dbReference type="EMBL" id="GEN11593.1"/>
    </source>
</evidence>
<evidence type="ECO:0000256" key="2">
    <source>
        <dbReference type="ARBA" id="ARBA00022679"/>
    </source>
</evidence>
<keyword evidence="8" id="KW-1185">Reference proteome</keyword>
<protein>
    <recommendedName>
        <fullName evidence="5">Serine acetyltransferase</fullName>
        <ecNumber evidence="5">2.3.1.30</ecNumber>
    </recommendedName>
</protein>
<sequence>MGVDAMTLYRMARGLRLKKVPLLPALLRKAIYYLHSSYVPDEADIGEGTQLGYGGIGVVIHKAAKIGRHCLISQQVTIGGRSGIEGAPIIGDYVRVGAGAKILGNIHIGDFAVIGANAVVLKDVAPGSVVAGIPARVIRQDPDPLTTYQREMGLLPRRSPLSAVPPSASVPS</sequence>
<dbReference type="InterPro" id="IPR011004">
    <property type="entry name" value="Trimer_LpxA-like_sf"/>
</dbReference>
<dbReference type="RefSeq" id="WP_046714337.1">
    <property type="nucleotide sequence ID" value="NZ_BJXR01000048.1"/>
</dbReference>
<dbReference type="OrthoDB" id="8612290at2"/>
<dbReference type="EC" id="2.3.1.30" evidence="5"/>
<dbReference type="PANTHER" id="PTHR42811">
    <property type="entry name" value="SERINE ACETYLTRANSFERASE"/>
    <property type="match status" value="1"/>
</dbReference>
<comment type="similarity">
    <text evidence="1 5">Belongs to the transferase hexapeptide repeat family.</text>
</comment>
<dbReference type="EMBL" id="BJXR01000048">
    <property type="protein sequence ID" value="GEN11593.1"/>
    <property type="molecule type" value="Genomic_DNA"/>
</dbReference>
<evidence type="ECO:0000256" key="3">
    <source>
        <dbReference type="ARBA" id="ARBA00022737"/>
    </source>
</evidence>
<accession>A0A511TD91</accession>
<dbReference type="EMBL" id="FOIB01000005">
    <property type="protein sequence ID" value="SEU11553.1"/>
    <property type="molecule type" value="Genomic_DNA"/>
</dbReference>
<keyword evidence="2 5" id="KW-0808">Transferase</keyword>
<dbReference type="Pfam" id="PF00132">
    <property type="entry name" value="Hexapep"/>
    <property type="match status" value="1"/>
</dbReference>
<dbReference type="Proteomes" id="UP000321514">
    <property type="component" value="Unassembled WGS sequence"/>
</dbReference>